<evidence type="ECO:0000259" key="3">
    <source>
        <dbReference type="PROSITE" id="PS50110"/>
    </source>
</evidence>
<dbReference type="AlphaFoldDB" id="A0A418YM15"/>
<dbReference type="EMBL" id="QVRA01000032">
    <property type="protein sequence ID" value="RJG52180.1"/>
    <property type="molecule type" value="Genomic_DNA"/>
</dbReference>
<dbReference type="Proteomes" id="UP000283469">
    <property type="component" value="Unassembled WGS sequence"/>
</dbReference>
<feature type="domain" description="Response regulatory" evidence="3">
    <location>
        <begin position="14"/>
        <end position="131"/>
    </location>
</feature>
<evidence type="ECO:0000256" key="2">
    <source>
        <dbReference type="PROSITE-ProRule" id="PRU00169"/>
    </source>
</evidence>
<keyword evidence="5" id="KW-1185">Reference proteome</keyword>
<name>A0A418YM15_9SPHN</name>
<dbReference type="InterPro" id="IPR036457">
    <property type="entry name" value="PPM-type-like_dom_sf"/>
</dbReference>
<protein>
    <submittedName>
        <fullName evidence="4">Fused response regulator/phosphatase</fullName>
    </submittedName>
</protein>
<sequence>MTSSGSRHTERPLDVLLVDDDDLFLDYLTWELETLNCTVQCALDAEKALALLQDRAFDVVVTDWQMPGMDGVALVERIRALHSRDRFLHVVMTTARGDGHTIRHALDAGVDDFLFKPLDGLQLELAMASARRNVALHYRLQRRNHHLAAAHARTREAYRRVQADLDAAADLHRRLLPDRDGRGPLQVAWAYRPAQHISGDTIGLIPLRNGAHLFFLADVQGHGVPAALASFHIHHRLSQLAPDTPAALSQAIGDLNREIEGQKSESYATLICGLIFPHSGDGWVICAGHPPPFIMHMGKVASVAVEGAFPLGWFPEADFKPLPFQLLPGARLILYSDGVTECSDKDGVMLEQSGLQALVEAAKSHPIERMVQQIDTALRARHGPAGLEDDISLLALEISTGQPKETA</sequence>
<feature type="modified residue" description="4-aspartylphosphate" evidence="2">
    <location>
        <position position="63"/>
    </location>
</feature>
<dbReference type="PROSITE" id="PS50110">
    <property type="entry name" value="RESPONSE_REGULATORY"/>
    <property type="match status" value="1"/>
</dbReference>
<dbReference type="Pfam" id="PF00072">
    <property type="entry name" value="Response_reg"/>
    <property type="match status" value="1"/>
</dbReference>
<dbReference type="PANTHER" id="PTHR43156:SF2">
    <property type="entry name" value="STAGE II SPORULATION PROTEIN E"/>
    <property type="match status" value="1"/>
</dbReference>
<dbReference type="SUPFAM" id="SSF81606">
    <property type="entry name" value="PP2C-like"/>
    <property type="match status" value="1"/>
</dbReference>
<gene>
    <name evidence="4" type="ORF">D0Z70_21365</name>
</gene>
<reference evidence="4 5" key="1">
    <citation type="submission" date="2018-08" db="EMBL/GenBank/DDBJ databases">
        <title>Sphingobium sp. EO9.</title>
        <authorList>
            <person name="Park Y."/>
            <person name="Kim K.H."/>
            <person name="Jeon C.O."/>
        </authorList>
    </citation>
    <scope>NUCLEOTIDE SEQUENCE [LARGE SCALE GENOMIC DNA]</scope>
    <source>
        <strain evidence="4 5">EO9</strain>
    </source>
</reference>
<dbReference type="PANTHER" id="PTHR43156">
    <property type="entry name" value="STAGE II SPORULATION PROTEIN E-RELATED"/>
    <property type="match status" value="1"/>
</dbReference>
<organism evidence="4 5">
    <name type="scientific">Sphingobium terrigena</name>
    <dbReference type="NCBI Taxonomy" id="2304063"/>
    <lineage>
        <taxon>Bacteria</taxon>
        <taxon>Pseudomonadati</taxon>
        <taxon>Pseudomonadota</taxon>
        <taxon>Alphaproteobacteria</taxon>
        <taxon>Sphingomonadales</taxon>
        <taxon>Sphingomonadaceae</taxon>
        <taxon>Sphingobium</taxon>
    </lineage>
</organism>
<keyword evidence="2" id="KW-0597">Phosphoprotein</keyword>
<dbReference type="OrthoDB" id="9811749at2"/>
<dbReference type="SMART" id="SM00331">
    <property type="entry name" value="PP2C_SIG"/>
    <property type="match status" value="1"/>
</dbReference>
<dbReference type="GO" id="GO:0000160">
    <property type="term" value="P:phosphorelay signal transduction system"/>
    <property type="evidence" value="ECO:0007669"/>
    <property type="project" value="InterPro"/>
</dbReference>
<dbReference type="InterPro" id="IPR001789">
    <property type="entry name" value="Sig_transdc_resp-reg_receiver"/>
</dbReference>
<dbReference type="Gene3D" id="3.60.40.10">
    <property type="entry name" value="PPM-type phosphatase domain"/>
    <property type="match status" value="1"/>
</dbReference>
<dbReference type="InterPro" id="IPR052016">
    <property type="entry name" value="Bact_Sigma-Reg"/>
</dbReference>
<accession>A0A418YM15</accession>
<evidence type="ECO:0000313" key="5">
    <source>
        <dbReference type="Proteomes" id="UP000283469"/>
    </source>
</evidence>
<dbReference type="InterPro" id="IPR011006">
    <property type="entry name" value="CheY-like_superfamily"/>
</dbReference>
<dbReference type="CDD" id="cd17546">
    <property type="entry name" value="REC_hyHK_CKI1_RcsC-like"/>
    <property type="match status" value="1"/>
</dbReference>
<proteinExistence type="predicted"/>
<evidence type="ECO:0000256" key="1">
    <source>
        <dbReference type="ARBA" id="ARBA00022801"/>
    </source>
</evidence>
<dbReference type="Pfam" id="PF07228">
    <property type="entry name" value="SpoIIE"/>
    <property type="match status" value="1"/>
</dbReference>
<keyword evidence="1" id="KW-0378">Hydrolase</keyword>
<evidence type="ECO:0000313" key="4">
    <source>
        <dbReference type="EMBL" id="RJG52180.1"/>
    </source>
</evidence>
<dbReference type="Gene3D" id="3.40.50.2300">
    <property type="match status" value="1"/>
</dbReference>
<dbReference type="SMART" id="SM00448">
    <property type="entry name" value="REC"/>
    <property type="match status" value="1"/>
</dbReference>
<comment type="caution">
    <text evidence="4">The sequence shown here is derived from an EMBL/GenBank/DDBJ whole genome shotgun (WGS) entry which is preliminary data.</text>
</comment>
<dbReference type="GO" id="GO:0016791">
    <property type="term" value="F:phosphatase activity"/>
    <property type="evidence" value="ECO:0007669"/>
    <property type="project" value="TreeGrafter"/>
</dbReference>
<dbReference type="InterPro" id="IPR001932">
    <property type="entry name" value="PPM-type_phosphatase-like_dom"/>
</dbReference>
<dbReference type="SUPFAM" id="SSF52172">
    <property type="entry name" value="CheY-like"/>
    <property type="match status" value="1"/>
</dbReference>